<feature type="region of interest" description="Disordered" evidence="1">
    <location>
        <begin position="452"/>
        <end position="578"/>
    </location>
</feature>
<feature type="transmembrane region" description="Helical" evidence="2">
    <location>
        <begin position="642"/>
        <end position="665"/>
    </location>
</feature>
<feature type="transmembrane region" description="Helical" evidence="2">
    <location>
        <begin position="358"/>
        <end position="381"/>
    </location>
</feature>
<accession>A0A1X7U4S1</accession>
<keyword evidence="2" id="KW-0472">Membrane</keyword>
<proteinExistence type="predicted"/>
<feature type="transmembrane region" description="Helical" evidence="2">
    <location>
        <begin position="758"/>
        <end position="779"/>
    </location>
</feature>
<keyword evidence="2" id="KW-0812">Transmembrane</keyword>
<dbReference type="EnsemblMetazoa" id="Aqu2.1.22912_001">
    <property type="protein sequence ID" value="Aqu2.1.22912_001"/>
    <property type="gene ID" value="Aqu2.1.22912"/>
</dbReference>
<protein>
    <submittedName>
        <fullName evidence="3">Uncharacterized protein</fullName>
    </submittedName>
</protein>
<dbReference type="PANTHER" id="PTHR22917:SF6">
    <property type="entry name" value="EG:8D8.2 PROTEIN-RELATED"/>
    <property type="match status" value="1"/>
</dbReference>
<keyword evidence="2" id="KW-1133">Transmembrane helix</keyword>
<evidence type="ECO:0000256" key="2">
    <source>
        <dbReference type="SAM" id="Phobius"/>
    </source>
</evidence>
<feature type="transmembrane region" description="Helical" evidence="2">
    <location>
        <begin position="245"/>
        <end position="269"/>
    </location>
</feature>
<reference evidence="3" key="1">
    <citation type="submission" date="2017-05" db="UniProtKB">
        <authorList>
            <consortium name="EnsemblMetazoa"/>
        </authorList>
    </citation>
    <scope>IDENTIFICATION</scope>
</reference>
<dbReference type="InParanoid" id="A0A1X7U4S1"/>
<dbReference type="AlphaFoldDB" id="A0A1X7U4S1"/>
<dbReference type="OrthoDB" id="8123973at2759"/>
<dbReference type="PANTHER" id="PTHR22917">
    <property type="entry name" value="HEMOPEXIN DOMAIN-CONTAINING PROTEIN"/>
    <property type="match status" value="1"/>
</dbReference>
<organism evidence="3">
    <name type="scientific">Amphimedon queenslandica</name>
    <name type="common">Sponge</name>
    <dbReference type="NCBI Taxonomy" id="400682"/>
    <lineage>
        <taxon>Eukaryota</taxon>
        <taxon>Metazoa</taxon>
        <taxon>Porifera</taxon>
        <taxon>Demospongiae</taxon>
        <taxon>Heteroscleromorpha</taxon>
        <taxon>Haplosclerida</taxon>
        <taxon>Niphatidae</taxon>
        <taxon>Amphimedon</taxon>
    </lineage>
</organism>
<dbReference type="InterPro" id="IPR051298">
    <property type="entry name" value="Heme_transport/Cell_adhesion"/>
</dbReference>
<name>A0A1X7U4S1_AMPQE</name>
<feature type="transmembrane region" description="Helical" evidence="2">
    <location>
        <begin position="393"/>
        <end position="417"/>
    </location>
</feature>
<feature type="transmembrane region" description="Helical" evidence="2">
    <location>
        <begin position="165"/>
        <end position="181"/>
    </location>
</feature>
<feature type="transmembrane region" description="Helical" evidence="2">
    <location>
        <begin position="685"/>
        <end position="704"/>
    </location>
</feature>
<feature type="transmembrane region" description="Helical" evidence="2">
    <location>
        <begin position="122"/>
        <end position="145"/>
    </location>
</feature>
<evidence type="ECO:0000256" key="1">
    <source>
        <dbReference type="SAM" id="MobiDB-lite"/>
    </source>
</evidence>
<sequence>MGCTDYCKKCFLPKPGCPACTTHWVPGFLKVLSFITCQCIKPAELEDVLVVIPISVYPTSAFIAGWANCTPYKYSNSEGEICFTITINENAGPDIVLRDTGDGLINANNSHEVQEFLDLTKIAILFSTTANGVSQLFFIWALVCLFCRHYKWSRELNWSWWKKSVAINIFPLVMFIVGWATCREGTEYEISKLCYTLYFNYDNSTNNNDFPQFPELVLRDYKRENDVNNSITKPLIQDFVDLSKISLLFSTTANAVSHVLFIWALWCLYIKHYDSFNEWLLKRLNYFKKRCCGVTSNKGELPLDPFNDKTEDSDLMGINTTEELKELYKEKIKKKSDFFHTKDVRTNTPLQGERLCHYVTWFIIGFTLLATTAGVFFWLYYQQNKGRSIERKFNLEIAAVAIHVYSLFRVLVSCFIFSKLMYGIQRRCEEIELFVYHINEVYKIKKKRAATASAPTTPAVTRPTSTPTTSAASAPTTPAVTRPTSTPTTSAASAPTTPAVTRPTSTPTTSAASTSTTPAVTRPTSTPTTSAASTSTTPAVTRPTSTPTTSAASAPTTPAVTRPTSTPTTSAASAPPTTPAVTVQELVKVNYVRIYLGKIGLLNAAQGELIAKGDAKKYLKKHDRHLINTAVSTLSWLQLWFLLHWILHIISTFLIMSLLIEAIALHVKAKISHIEHGVGFQPGEIGFLFMYSVLHWLFLLYPCLRAASVTRTRQRVIRRISSQEYNAIPNTVMHEFIESMKERKFSFRLRIMCASIPFNLNIAYISIAFAFISVIVTLITTVTK</sequence>
<evidence type="ECO:0000313" key="3">
    <source>
        <dbReference type="EnsemblMetazoa" id="Aqu2.1.22912_001"/>
    </source>
</evidence>